<dbReference type="Gene3D" id="1.10.510.10">
    <property type="entry name" value="Transferase(Phosphotransferase) domain 1"/>
    <property type="match status" value="2"/>
</dbReference>
<protein>
    <recommendedName>
        <fullName evidence="1">Protein kinase domain-containing protein</fullName>
    </recommendedName>
</protein>
<dbReference type="PANTHER" id="PTHR27003">
    <property type="entry name" value="OS07G0166700 PROTEIN"/>
    <property type="match status" value="1"/>
</dbReference>
<keyword evidence="3" id="KW-1185">Reference proteome</keyword>
<dbReference type="EMBL" id="CP133614">
    <property type="protein sequence ID" value="WMV18304.1"/>
    <property type="molecule type" value="Genomic_DNA"/>
</dbReference>
<reference evidence="2" key="1">
    <citation type="submission" date="2023-08" db="EMBL/GenBank/DDBJ databases">
        <title>A de novo genome assembly of Solanum verrucosum Schlechtendal, a Mexican diploid species geographically isolated from the other diploid A-genome species in potato relatives.</title>
        <authorList>
            <person name="Hosaka K."/>
        </authorList>
    </citation>
    <scope>NUCLEOTIDE SEQUENCE</scope>
    <source>
        <tissue evidence="2">Young leaves</tissue>
    </source>
</reference>
<dbReference type="SUPFAM" id="SSF56112">
    <property type="entry name" value="Protein kinase-like (PK-like)"/>
    <property type="match status" value="1"/>
</dbReference>
<dbReference type="GO" id="GO:0004714">
    <property type="term" value="F:transmembrane receptor protein tyrosine kinase activity"/>
    <property type="evidence" value="ECO:0007669"/>
    <property type="project" value="InterPro"/>
</dbReference>
<dbReference type="InterPro" id="IPR045272">
    <property type="entry name" value="ANXUR1/2-like"/>
</dbReference>
<evidence type="ECO:0000313" key="2">
    <source>
        <dbReference type="EMBL" id="WMV18304.1"/>
    </source>
</evidence>
<proteinExistence type="predicted"/>
<dbReference type="GO" id="GO:0005524">
    <property type="term" value="F:ATP binding"/>
    <property type="evidence" value="ECO:0007669"/>
    <property type="project" value="InterPro"/>
</dbReference>
<accession>A0AAF0QE94</accession>
<sequence length="246" mass="28330">MEFQTEIMLLSKIRHQHLVSLIGYCDERDEMILVYEFMAKGTLREHLYSSNEDLELSWDQRLQICIGAANGLQYLHAGLPEPTIHRDIKSTNILLDEDYVAKVVLFEVLCARPAVDNMLPRNQMNLAEWGLSWIKENQIEKIIDPFLVGKINPNSLRKFGEIAEKCLQENGTDRPKMMDVLWDLDYARQLQHPTMPQQSHEDTNSDVSWQVALPGINRLPSINVSTSFVSVTDSEAFSELRIDETR</sequence>
<evidence type="ECO:0000313" key="3">
    <source>
        <dbReference type="Proteomes" id="UP001234989"/>
    </source>
</evidence>
<name>A0AAF0QE94_SOLVR</name>
<dbReference type="GO" id="GO:0009506">
    <property type="term" value="C:plasmodesma"/>
    <property type="evidence" value="ECO:0007669"/>
    <property type="project" value="TreeGrafter"/>
</dbReference>
<dbReference type="PANTHER" id="PTHR27003:SF59">
    <property type="entry name" value="PROTEIN KINASE DOMAIN-CONTAINING PROTEIN"/>
    <property type="match status" value="1"/>
</dbReference>
<gene>
    <name evidence="2" type="ORF">MTR67_011689</name>
</gene>
<dbReference type="SMART" id="SM00220">
    <property type="entry name" value="S_TKc"/>
    <property type="match status" value="1"/>
</dbReference>
<dbReference type="InterPro" id="IPR001245">
    <property type="entry name" value="Ser-Thr/Tyr_kinase_cat_dom"/>
</dbReference>
<dbReference type="Pfam" id="PF07714">
    <property type="entry name" value="PK_Tyr_Ser-Thr"/>
    <property type="match status" value="1"/>
</dbReference>
<feature type="domain" description="Protein kinase" evidence="1">
    <location>
        <begin position="1"/>
        <end position="246"/>
    </location>
</feature>
<dbReference type="InterPro" id="IPR011009">
    <property type="entry name" value="Kinase-like_dom_sf"/>
</dbReference>
<organism evidence="2 3">
    <name type="scientific">Solanum verrucosum</name>
    <dbReference type="NCBI Taxonomy" id="315347"/>
    <lineage>
        <taxon>Eukaryota</taxon>
        <taxon>Viridiplantae</taxon>
        <taxon>Streptophyta</taxon>
        <taxon>Embryophyta</taxon>
        <taxon>Tracheophyta</taxon>
        <taxon>Spermatophyta</taxon>
        <taxon>Magnoliopsida</taxon>
        <taxon>eudicotyledons</taxon>
        <taxon>Gunneridae</taxon>
        <taxon>Pentapetalae</taxon>
        <taxon>asterids</taxon>
        <taxon>lamiids</taxon>
        <taxon>Solanales</taxon>
        <taxon>Solanaceae</taxon>
        <taxon>Solanoideae</taxon>
        <taxon>Solaneae</taxon>
        <taxon>Solanum</taxon>
    </lineage>
</organism>
<dbReference type="PROSITE" id="PS50011">
    <property type="entry name" value="PROTEIN_KINASE_DOM"/>
    <property type="match status" value="1"/>
</dbReference>
<dbReference type="Proteomes" id="UP001234989">
    <property type="component" value="Chromosome 3"/>
</dbReference>
<dbReference type="GO" id="GO:0005886">
    <property type="term" value="C:plasma membrane"/>
    <property type="evidence" value="ECO:0007669"/>
    <property type="project" value="TreeGrafter"/>
</dbReference>
<dbReference type="AlphaFoldDB" id="A0AAF0QE94"/>
<evidence type="ECO:0000259" key="1">
    <source>
        <dbReference type="PROSITE" id="PS50011"/>
    </source>
</evidence>
<dbReference type="InterPro" id="IPR000719">
    <property type="entry name" value="Prot_kinase_dom"/>
</dbReference>